<dbReference type="SUPFAM" id="SSF53474">
    <property type="entry name" value="alpha/beta-Hydrolases"/>
    <property type="match status" value="1"/>
</dbReference>
<dbReference type="InterPro" id="IPR029058">
    <property type="entry name" value="AB_hydrolase_fold"/>
</dbReference>
<dbReference type="EMBL" id="CP001848">
    <property type="protein sequence ID" value="ADB15698.1"/>
    <property type="molecule type" value="Genomic_DNA"/>
</dbReference>
<dbReference type="SUPFAM" id="SSF82171">
    <property type="entry name" value="DPP6 N-terminal domain-like"/>
    <property type="match status" value="1"/>
</dbReference>
<dbReference type="GO" id="GO:0006508">
    <property type="term" value="P:proteolysis"/>
    <property type="evidence" value="ECO:0007669"/>
    <property type="project" value="InterPro"/>
</dbReference>
<sequence length="803" mass="90740" precursor="true">MAWRRGEPPPEPPAFLLPTKASVMKFAPRLALALLVMFLIASASADERIDRAQAFSRRISGNVFRHRLEPHWLEEGKHLWYRVETGRNREAFVLVDTTTGEKQTSAKFADLNLPPPEPIRTRQATLDRRRSQAGGVASGLRFSNTLDRKVQLWWIDPQGELVEYETIDAGAKHQQPSYHRHQWLLRDEAGTDLARIEVGPTIREVLIDGEAENEVRERRAPRGGGGQSPDRKWVAYVEEGNLLLRNRDSGVIQPLKTDLDPQYPVRGGITWAPDSQAFVVSYAEKIEPRQITIVESTPDDQLQPKLRQVRYVKPGDPLPRPVPVLFRIENGKATPQPIDTKLFDHPFTESTQLDIEWADDSSEFYFDYNARGHQTFRIIAVDRATALPRAIVEETSPTFIDYTSKTWRHWLPATSELLWMSERDGWAHLYLVDLKTGAIKNQLTQGAWVVRKIEHVDSEQRQVWFMASGRRAGEDPYHLHLCRVNFDGTGLVQLTEGDGTHSAEFSPDRQLFIDRWSRVDLPPVHQLRRSSDGSLVAELESAEITALLETGVQLPERFVAKGRDGVTDIHGFLVKPSNFDPNKKYPIVEDIYAGPHSAFVPKEFGPHARYHTLAELGFIVVKIDGMGTNHRGKAFHDVCYKNLKDAGFPDRIAWIKAAAAERPYMDLSRVGIIGGSAGGQNAMRALLDHHDFYHVAVADCGCHDNRMDKIWWNEQWMGYPVDESYAQNSNMVDASKLEGHLLLIVGELDTNVDPASTAQVVAALQRARKTFDYMPIMGAGHGAAETPFGSRLRSEFLLRHLQP</sequence>
<dbReference type="SUPFAM" id="SSF49468">
    <property type="entry name" value="VHL"/>
    <property type="match status" value="1"/>
</dbReference>
<evidence type="ECO:0000259" key="4">
    <source>
        <dbReference type="Pfam" id="PF01847"/>
    </source>
</evidence>
<dbReference type="InterPro" id="IPR002469">
    <property type="entry name" value="Peptidase_S9B_N"/>
</dbReference>
<dbReference type="PANTHER" id="PTHR11731:SF118">
    <property type="entry name" value="BLR1971 PROTEIN"/>
    <property type="match status" value="1"/>
</dbReference>
<name>D2R881_PIRSD</name>
<feature type="domain" description="von Hippel-Lindau disease tumour suppressor beta" evidence="4">
    <location>
        <begin position="131"/>
        <end position="191"/>
    </location>
</feature>
<evidence type="ECO:0000259" key="2">
    <source>
        <dbReference type="Pfam" id="PF00326"/>
    </source>
</evidence>
<gene>
    <name evidence="5" type="ordered locus">Psta_1014</name>
</gene>
<feature type="domain" description="Dipeptidylpeptidase IV N-terminal" evidence="3">
    <location>
        <begin position="268"/>
        <end position="523"/>
    </location>
</feature>
<reference evidence="5 6" key="1">
    <citation type="journal article" date="2009" name="Stand. Genomic Sci.">
        <title>Complete genome sequence of Pirellula staleyi type strain (ATCC 27377).</title>
        <authorList>
            <person name="Clum A."/>
            <person name="Tindall B.J."/>
            <person name="Sikorski J."/>
            <person name="Ivanova N."/>
            <person name="Mavrommatis K."/>
            <person name="Lucas S."/>
            <person name="Glavina del Rio T."/>
            <person name="Nolan M."/>
            <person name="Chen F."/>
            <person name="Tice H."/>
            <person name="Pitluck S."/>
            <person name="Cheng J.F."/>
            <person name="Chertkov O."/>
            <person name="Brettin T."/>
            <person name="Han C."/>
            <person name="Detter J.C."/>
            <person name="Kuske C."/>
            <person name="Bruce D."/>
            <person name="Goodwin L."/>
            <person name="Ovchinikova G."/>
            <person name="Pati A."/>
            <person name="Mikhailova N."/>
            <person name="Chen A."/>
            <person name="Palaniappan K."/>
            <person name="Land M."/>
            <person name="Hauser L."/>
            <person name="Chang Y.J."/>
            <person name="Jeffries C.D."/>
            <person name="Chain P."/>
            <person name="Rohde M."/>
            <person name="Goker M."/>
            <person name="Bristow J."/>
            <person name="Eisen J.A."/>
            <person name="Markowitz V."/>
            <person name="Hugenholtz P."/>
            <person name="Kyrpides N.C."/>
            <person name="Klenk H.P."/>
            <person name="Lapidus A."/>
        </authorList>
    </citation>
    <scope>NUCLEOTIDE SEQUENCE [LARGE SCALE GENOMIC DNA]</scope>
    <source>
        <strain evidence="6">ATCC 27377 / DSM 6068 / ICPB 4128</strain>
    </source>
</reference>
<evidence type="ECO:0000313" key="6">
    <source>
        <dbReference type="Proteomes" id="UP000001887"/>
    </source>
</evidence>
<dbReference type="KEGG" id="psl:Psta_1014"/>
<dbReference type="InterPro" id="IPR024053">
    <property type="entry name" value="VHL_beta_dom"/>
</dbReference>
<dbReference type="eggNOG" id="COG1506">
    <property type="taxonomic scope" value="Bacteria"/>
</dbReference>
<comment type="similarity">
    <text evidence="1">Belongs to the VHL family.</text>
</comment>
<dbReference type="Gene3D" id="2.60.40.780">
    <property type="entry name" value="von Hippel-Lindau disease tumour suppressor, beta domain"/>
    <property type="match status" value="1"/>
</dbReference>
<feature type="domain" description="Peptidase S9 prolyl oligopeptidase catalytic" evidence="2">
    <location>
        <begin position="609"/>
        <end position="785"/>
    </location>
</feature>
<evidence type="ECO:0000313" key="5">
    <source>
        <dbReference type="EMBL" id="ADB15698.1"/>
    </source>
</evidence>
<proteinExistence type="inferred from homology"/>
<dbReference type="Gene3D" id="2.140.10.30">
    <property type="entry name" value="Dipeptidylpeptidase IV, N-terminal domain"/>
    <property type="match status" value="1"/>
</dbReference>
<dbReference type="InterPro" id="IPR050278">
    <property type="entry name" value="Serine_Prot_S9B/DPPIV"/>
</dbReference>
<evidence type="ECO:0000256" key="1">
    <source>
        <dbReference type="ARBA" id="ARBA00010057"/>
    </source>
</evidence>
<dbReference type="PANTHER" id="PTHR11731">
    <property type="entry name" value="PROTEASE FAMILY S9B,C DIPEPTIDYL-PEPTIDASE IV-RELATED"/>
    <property type="match status" value="1"/>
</dbReference>
<dbReference type="Pfam" id="PF00326">
    <property type="entry name" value="Peptidase_S9"/>
    <property type="match status" value="1"/>
</dbReference>
<dbReference type="InterPro" id="IPR036208">
    <property type="entry name" value="VHL_sf"/>
</dbReference>
<evidence type="ECO:0000259" key="3">
    <source>
        <dbReference type="Pfam" id="PF00930"/>
    </source>
</evidence>
<dbReference type="Gene3D" id="3.40.50.1820">
    <property type="entry name" value="alpha/beta hydrolase"/>
    <property type="match status" value="1"/>
</dbReference>
<dbReference type="Proteomes" id="UP000001887">
    <property type="component" value="Chromosome"/>
</dbReference>
<organism evidence="5 6">
    <name type="scientific">Pirellula staleyi (strain ATCC 27377 / DSM 6068 / ICPB 4128)</name>
    <name type="common">Pirella staleyi</name>
    <dbReference type="NCBI Taxonomy" id="530564"/>
    <lineage>
        <taxon>Bacteria</taxon>
        <taxon>Pseudomonadati</taxon>
        <taxon>Planctomycetota</taxon>
        <taxon>Planctomycetia</taxon>
        <taxon>Pirellulales</taxon>
        <taxon>Pirellulaceae</taxon>
        <taxon>Pirellula</taxon>
    </lineage>
</organism>
<dbReference type="InterPro" id="IPR022772">
    <property type="entry name" value="VHL_tumour_suppress_b/a_dom"/>
</dbReference>
<dbReference type="InterPro" id="IPR037140">
    <property type="entry name" value="VHL_beta_dom_sf"/>
</dbReference>
<keyword evidence="6" id="KW-1185">Reference proteome</keyword>
<dbReference type="CDD" id="cd05468">
    <property type="entry name" value="pVHL"/>
    <property type="match status" value="1"/>
</dbReference>
<dbReference type="ESTHER" id="pirsd-d2r881">
    <property type="family name" value="DPP4N_Peptidase_S9"/>
</dbReference>
<dbReference type="InterPro" id="IPR001375">
    <property type="entry name" value="Peptidase_S9_cat"/>
</dbReference>
<dbReference type="Pfam" id="PF01847">
    <property type="entry name" value="VHL"/>
    <property type="match status" value="1"/>
</dbReference>
<accession>D2R881</accession>
<dbReference type="AlphaFoldDB" id="D2R881"/>
<dbReference type="HOGENOM" id="CLU_006105_3_1_0"/>
<dbReference type="GO" id="GO:0008236">
    <property type="term" value="F:serine-type peptidase activity"/>
    <property type="evidence" value="ECO:0007669"/>
    <property type="project" value="InterPro"/>
</dbReference>
<dbReference type="eggNOG" id="COG0823">
    <property type="taxonomic scope" value="Bacteria"/>
</dbReference>
<dbReference type="STRING" id="530564.Psta_1014"/>
<dbReference type="Pfam" id="PF00930">
    <property type="entry name" value="DPPIV_N"/>
    <property type="match status" value="1"/>
</dbReference>
<protein>
    <submittedName>
        <fullName evidence="5">Peptidase S9 prolyl oligopeptidase active site domain protein</fullName>
    </submittedName>
</protein>